<dbReference type="EMBL" id="CAXLJL010000156">
    <property type="protein sequence ID" value="CAL5133614.1"/>
    <property type="molecule type" value="Genomic_DNA"/>
</dbReference>
<feature type="region of interest" description="Disordered" evidence="4">
    <location>
        <begin position="183"/>
        <end position="210"/>
    </location>
</feature>
<evidence type="ECO:0000256" key="4">
    <source>
        <dbReference type="SAM" id="MobiDB-lite"/>
    </source>
</evidence>
<evidence type="ECO:0000313" key="5">
    <source>
        <dbReference type="EMBL" id="CAL5133614.1"/>
    </source>
</evidence>
<evidence type="ECO:0000256" key="3">
    <source>
        <dbReference type="SAM" id="Coils"/>
    </source>
</evidence>
<evidence type="ECO:0000256" key="2">
    <source>
        <dbReference type="ARBA" id="ARBA00023242"/>
    </source>
</evidence>
<reference evidence="5" key="1">
    <citation type="submission" date="2024-06" db="EMBL/GenBank/DDBJ databases">
        <authorList>
            <person name="Liu X."/>
            <person name="Lenzi L."/>
            <person name="Haldenby T S."/>
            <person name="Uol C."/>
        </authorList>
    </citation>
    <scope>NUCLEOTIDE SEQUENCE</scope>
</reference>
<feature type="coiled-coil region" evidence="3">
    <location>
        <begin position="140"/>
        <end position="167"/>
    </location>
</feature>
<protein>
    <recommendedName>
        <fullName evidence="7">THO complex subunit 7</fullName>
    </recommendedName>
</protein>
<dbReference type="AlphaFoldDB" id="A0AAV2T938"/>
<evidence type="ECO:0008006" key="7">
    <source>
        <dbReference type="Google" id="ProtNLM"/>
    </source>
</evidence>
<sequence length="210" mass="24196">MSGVSDDEVIKRKLLIEGESGNDDRRITLLLKNYLRWIASDDTGESGHEAYQALVGSVYQCENAMEQSNLVLTMNEEQLEQYSELHKEIEESMEAAKTRIEQCKEDLKSAKIVRKNRREYDGLARIIAEQPERNETFIKYTKLKNRLEKLKKLNEEYDRKIVLRKKQFHLFLFALKGLQKIVDDDESPSEPGSSPAVASQSEQPVKMDVG</sequence>
<dbReference type="Proteomes" id="UP001497525">
    <property type="component" value="Unassembled WGS sequence"/>
</dbReference>
<organism evidence="5 6">
    <name type="scientific">Calicophoron daubneyi</name>
    <name type="common">Rumen fluke</name>
    <name type="synonym">Paramphistomum daubneyi</name>
    <dbReference type="NCBI Taxonomy" id="300641"/>
    <lineage>
        <taxon>Eukaryota</taxon>
        <taxon>Metazoa</taxon>
        <taxon>Spiralia</taxon>
        <taxon>Lophotrochozoa</taxon>
        <taxon>Platyhelminthes</taxon>
        <taxon>Trematoda</taxon>
        <taxon>Digenea</taxon>
        <taxon>Plagiorchiida</taxon>
        <taxon>Pronocephalata</taxon>
        <taxon>Paramphistomoidea</taxon>
        <taxon>Paramphistomidae</taxon>
        <taxon>Calicophoron</taxon>
    </lineage>
</organism>
<dbReference type="Pfam" id="PF05615">
    <property type="entry name" value="THOC7"/>
    <property type="match status" value="1"/>
</dbReference>
<dbReference type="GO" id="GO:0000445">
    <property type="term" value="C:THO complex part of transcription export complex"/>
    <property type="evidence" value="ECO:0007669"/>
    <property type="project" value="InterPro"/>
</dbReference>
<feature type="coiled-coil region" evidence="3">
    <location>
        <begin position="72"/>
        <end position="113"/>
    </location>
</feature>
<evidence type="ECO:0000256" key="1">
    <source>
        <dbReference type="ARBA" id="ARBA00004123"/>
    </source>
</evidence>
<dbReference type="GO" id="GO:0006397">
    <property type="term" value="P:mRNA processing"/>
    <property type="evidence" value="ECO:0007669"/>
    <property type="project" value="InterPro"/>
</dbReference>
<feature type="compositionally biased region" description="Low complexity" evidence="4">
    <location>
        <begin position="189"/>
        <end position="199"/>
    </location>
</feature>
<dbReference type="InterPro" id="IPR008501">
    <property type="entry name" value="THOC7/Mft1"/>
</dbReference>
<keyword evidence="3" id="KW-0175">Coiled coil</keyword>
<evidence type="ECO:0000313" key="6">
    <source>
        <dbReference type="Proteomes" id="UP001497525"/>
    </source>
</evidence>
<comment type="caution">
    <text evidence="5">The sequence shown here is derived from an EMBL/GenBank/DDBJ whole genome shotgun (WGS) entry which is preliminary data.</text>
</comment>
<name>A0AAV2T938_CALDB</name>
<accession>A0AAV2T938</accession>
<gene>
    <name evidence="5" type="ORF">CDAUBV1_LOCUS6876</name>
</gene>
<comment type="subcellular location">
    <subcellularLocation>
        <location evidence="1">Nucleus</location>
    </subcellularLocation>
</comment>
<keyword evidence="2" id="KW-0539">Nucleus</keyword>
<proteinExistence type="predicted"/>